<dbReference type="InterPro" id="IPR039561">
    <property type="entry name" value="Peptidase_M15C"/>
</dbReference>
<dbReference type="InterPro" id="IPR009045">
    <property type="entry name" value="Zn_M74/Hedgehog-like"/>
</dbReference>
<gene>
    <name evidence="2" type="ORF">CBS1_05320</name>
</gene>
<protein>
    <submittedName>
        <fullName evidence="2">Cell wall biosynthesis protein</fullName>
    </submittedName>
</protein>
<feature type="domain" description="Peptidase M15C" evidence="1">
    <location>
        <begin position="81"/>
        <end position="137"/>
    </location>
</feature>
<dbReference type="RefSeq" id="WP_090223227.1">
    <property type="nucleotide sequence ID" value="NZ_CP026721.1"/>
</dbReference>
<reference evidence="2 3" key="1">
    <citation type="submission" date="2018-01" db="EMBL/GenBank/DDBJ databases">
        <title>The whole genome sequencing and assembly of Fervidobacterium changbaicum CBS-1 strain.</title>
        <authorList>
            <person name="Kim J.-Y."/>
            <person name="Park M.-K."/>
            <person name="Yi H."/>
            <person name="Bahn Y.-S."/>
            <person name="Kim J.F."/>
            <person name="Lee D.-W."/>
        </authorList>
    </citation>
    <scope>NUCLEOTIDE SEQUENCE [LARGE SCALE GENOMIC DNA]</scope>
    <source>
        <strain evidence="2 3">CBS-1</strain>
    </source>
</reference>
<organism evidence="2 3">
    <name type="scientific">Fervidobacterium changbaicum</name>
    <dbReference type="NCBI Taxonomy" id="310769"/>
    <lineage>
        <taxon>Bacteria</taxon>
        <taxon>Thermotogati</taxon>
        <taxon>Thermotogota</taxon>
        <taxon>Thermotogae</taxon>
        <taxon>Thermotogales</taxon>
        <taxon>Fervidobacteriaceae</taxon>
        <taxon>Fervidobacterium</taxon>
    </lineage>
</organism>
<evidence type="ECO:0000313" key="3">
    <source>
        <dbReference type="Proteomes" id="UP000288947"/>
    </source>
</evidence>
<dbReference type="CDD" id="cd14845">
    <property type="entry name" value="L-Ala-D-Glu_peptidase_like"/>
    <property type="match status" value="1"/>
</dbReference>
<dbReference type="SUPFAM" id="SSF55166">
    <property type="entry name" value="Hedgehog/DD-peptidase"/>
    <property type="match status" value="1"/>
</dbReference>
<name>A0ABX5QS45_9BACT</name>
<evidence type="ECO:0000259" key="1">
    <source>
        <dbReference type="Pfam" id="PF13539"/>
    </source>
</evidence>
<proteinExistence type="predicted"/>
<dbReference type="EMBL" id="CP026721">
    <property type="protein sequence ID" value="QAV33203.1"/>
    <property type="molecule type" value="Genomic_DNA"/>
</dbReference>
<dbReference type="Proteomes" id="UP000288947">
    <property type="component" value="Chromosome"/>
</dbReference>
<dbReference type="Gene3D" id="3.30.1380.10">
    <property type="match status" value="1"/>
</dbReference>
<sequence>MDRSLQKLKPEFRILVERFVEKCRMENIEVLIYNTYRSKEEQYALYLQGRAPLEVVNQARRKAGLRPIKEIENKVVTMLKDSPHCHGLAADFVPLTDGKAVWNDYQLWNKCGKIAQSLGIEWGGSWKDFPDYPHLQMRNWKRYVK</sequence>
<accession>A0ABX5QS45</accession>
<evidence type="ECO:0000313" key="2">
    <source>
        <dbReference type="EMBL" id="QAV33203.1"/>
    </source>
</evidence>
<dbReference type="Pfam" id="PF13539">
    <property type="entry name" value="Peptidase_M15_4"/>
    <property type="match status" value="1"/>
</dbReference>
<keyword evidence="3" id="KW-1185">Reference proteome</keyword>